<dbReference type="Proteomes" id="UP001500782">
    <property type="component" value="Unassembled WGS sequence"/>
</dbReference>
<organism evidence="1 2">
    <name type="scientific">Bacillus carboniphilus</name>
    <dbReference type="NCBI Taxonomy" id="86663"/>
    <lineage>
        <taxon>Bacteria</taxon>
        <taxon>Bacillati</taxon>
        <taxon>Bacillota</taxon>
        <taxon>Bacilli</taxon>
        <taxon>Bacillales</taxon>
        <taxon>Bacillaceae</taxon>
        <taxon>Bacillus</taxon>
    </lineage>
</organism>
<evidence type="ECO:0000313" key="2">
    <source>
        <dbReference type="Proteomes" id="UP001500782"/>
    </source>
</evidence>
<dbReference type="InterPro" id="IPR026988">
    <property type="entry name" value="YaaC-like"/>
</dbReference>
<dbReference type="Pfam" id="PF14175">
    <property type="entry name" value="YaaC"/>
    <property type="match status" value="1"/>
</dbReference>
<comment type="caution">
    <text evidence="1">The sequence shown here is derived from an EMBL/GenBank/DDBJ whole genome shotgun (WGS) entry which is preliminary data.</text>
</comment>
<evidence type="ECO:0000313" key="1">
    <source>
        <dbReference type="EMBL" id="GAA0337194.1"/>
    </source>
</evidence>
<keyword evidence="2" id="KW-1185">Reference proteome</keyword>
<protein>
    <submittedName>
        <fullName evidence="1">YaaC family protein</fullName>
    </submittedName>
</protein>
<accession>A0ABP3G8P7</accession>
<gene>
    <name evidence="1" type="ORF">GCM10008967_29370</name>
</gene>
<dbReference type="RefSeq" id="WP_343800316.1">
    <property type="nucleotide sequence ID" value="NZ_BAAADJ010000050.1"/>
</dbReference>
<reference evidence="2" key="1">
    <citation type="journal article" date="2019" name="Int. J. Syst. Evol. Microbiol.">
        <title>The Global Catalogue of Microorganisms (GCM) 10K type strain sequencing project: providing services to taxonomists for standard genome sequencing and annotation.</title>
        <authorList>
            <consortium name="The Broad Institute Genomics Platform"/>
            <consortium name="The Broad Institute Genome Sequencing Center for Infectious Disease"/>
            <person name="Wu L."/>
            <person name="Ma J."/>
        </authorList>
    </citation>
    <scope>NUCLEOTIDE SEQUENCE [LARGE SCALE GENOMIC DNA]</scope>
    <source>
        <strain evidence="2">JCM 9731</strain>
    </source>
</reference>
<sequence>MNPSSIWSKIDIFMSSTFVQKQLKGYYEKHNIDPQKSYENTYRFMYFLEQGKVYYQQADMSPISIKPTLLFYGFIHLIKACILLVDADYPETTSVLAHGVTARKRKKQNYSFLQDEIKTQKNGLFPHMCLKMFHMKHLEGEKWAMDELLKEIPEIGDYIEQLLEDKPNTLVEQSINKVIIPDHILDNYYVSIGGFVQYLSTFFESTSIQTNSQQKQHQLIFSKPTFQGDYESLPFRYHLERNQYCLRTKRTTLQSYPELLIHYLLLYNLSMIARYETDWWCDLIKTMPNEEYPLISAFLQITTIKGPYLVWKYLEGLLD</sequence>
<name>A0ABP3G8P7_9BACI</name>
<proteinExistence type="predicted"/>
<dbReference type="EMBL" id="BAAADJ010000050">
    <property type="protein sequence ID" value="GAA0337194.1"/>
    <property type="molecule type" value="Genomic_DNA"/>
</dbReference>